<protein>
    <submittedName>
        <fullName evidence="2">Alpha/beta hydrolase</fullName>
    </submittedName>
</protein>
<dbReference type="EMBL" id="CP030050">
    <property type="protein sequence ID" value="QOZ73650.1"/>
    <property type="molecule type" value="Genomic_DNA"/>
</dbReference>
<sequence>MGTVIPGRLIRAEPGISRFRVRRFASPRNDIVKHETPMTRLLFPAALAAALLVPLSFASAADTPQREPYGVALEGFAYPYPVHLLPVVNDGEQLSMAYMDVAPAQANGRTVVLLHGRNFPSSYWAPVVKMLSEAGYRVVVPDQIGFGKSSKPTGELHFDNLARNTIALLDHLKIDKADVVAHSLGGMLGVRIARAYPDRVAHLVLTAPIGLEDYRLYVPPTPTEKIIETEDKLTADGYRKQLQTNYAIKLPPDAITPFIDARFNIKGSPDYPRWLRAFVSSGQMIYREPVAHEIPLITAPTLFIMGADDHNAPGRPLAPEALRAKMGQNAELAKQLATKMPNARAEVIPDTGHLVFLEAPEKYRELVLGFLGR</sequence>
<dbReference type="KEGG" id="barh:WN72_29785"/>
<dbReference type="Pfam" id="PF12697">
    <property type="entry name" value="Abhydrolase_6"/>
    <property type="match status" value="1"/>
</dbReference>
<dbReference type="InterPro" id="IPR000073">
    <property type="entry name" value="AB_hydrolase_1"/>
</dbReference>
<dbReference type="InterPro" id="IPR029058">
    <property type="entry name" value="AB_hydrolase_fold"/>
</dbReference>
<feature type="domain" description="AB hydrolase-1" evidence="1">
    <location>
        <begin position="111"/>
        <end position="364"/>
    </location>
</feature>
<evidence type="ECO:0000313" key="2">
    <source>
        <dbReference type="EMBL" id="QOZ73650.1"/>
    </source>
</evidence>
<dbReference type="GO" id="GO:0016787">
    <property type="term" value="F:hydrolase activity"/>
    <property type="evidence" value="ECO:0007669"/>
    <property type="project" value="UniProtKB-KW"/>
</dbReference>
<dbReference type="AlphaFoldDB" id="A0AAE7P173"/>
<keyword evidence="2" id="KW-0378">Hydrolase</keyword>
<organism evidence="2 3">
    <name type="scientific">Bradyrhizobium arachidis</name>
    <dbReference type="NCBI Taxonomy" id="858423"/>
    <lineage>
        <taxon>Bacteria</taxon>
        <taxon>Pseudomonadati</taxon>
        <taxon>Pseudomonadota</taxon>
        <taxon>Alphaproteobacteria</taxon>
        <taxon>Hyphomicrobiales</taxon>
        <taxon>Nitrobacteraceae</taxon>
        <taxon>Bradyrhizobium</taxon>
    </lineage>
</organism>
<accession>A0AAE7P173</accession>
<dbReference type="Gene3D" id="3.40.50.1820">
    <property type="entry name" value="alpha/beta hydrolase"/>
    <property type="match status" value="1"/>
</dbReference>
<evidence type="ECO:0000313" key="3">
    <source>
        <dbReference type="Proteomes" id="UP000594015"/>
    </source>
</evidence>
<evidence type="ECO:0000259" key="1">
    <source>
        <dbReference type="Pfam" id="PF12697"/>
    </source>
</evidence>
<reference evidence="2 3" key="1">
    <citation type="submission" date="2018-06" db="EMBL/GenBank/DDBJ databases">
        <title>Comparative genomics of Bradyrhizobium nodulating Arachidis hypogaea.</title>
        <authorList>
            <person name="Li Y."/>
        </authorList>
    </citation>
    <scope>NUCLEOTIDE SEQUENCE [LARGE SCALE GENOMIC DNA]</scope>
    <source>
        <strain evidence="2 3">CCBAU 051107</strain>
    </source>
</reference>
<dbReference type="PRINTS" id="PR00412">
    <property type="entry name" value="EPOXHYDRLASE"/>
</dbReference>
<gene>
    <name evidence="2" type="ORF">WN72_29785</name>
</gene>
<dbReference type="PANTHER" id="PTHR43194">
    <property type="entry name" value="HYDROLASE ALPHA/BETA FOLD FAMILY"/>
    <property type="match status" value="1"/>
</dbReference>
<dbReference type="InterPro" id="IPR050228">
    <property type="entry name" value="Carboxylesterase_BioH"/>
</dbReference>
<name>A0AAE7P173_9BRAD</name>
<dbReference type="PANTHER" id="PTHR43194:SF5">
    <property type="entry name" value="PIMELOYL-[ACYL-CARRIER PROTEIN] METHYL ESTER ESTERASE"/>
    <property type="match status" value="1"/>
</dbReference>
<dbReference type="PRINTS" id="PR00111">
    <property type="entry name" value="ABHYDROLASE"/>
</dbReference>
<dbReference type="InterPro" id="IPR000639">
    <property type="entry name" value="Epox_hydrolase-like"/>
</dbReference>
<dbReference type="Proteomes" id="UP000594015">
    <property type="component" value="Chromosome"/>
</dbReference>
<proteinExistence type="predicted"/>
<dbReference type="SUPFAM" id="SSF53474">
    <property type="entry name" value="alpha/beta-Hydrolases"/>
    <property type="match status" value="1"/>
</dbReference>